<keyword evidence="12" id="KW-1185">Reference proteome</keyword>
<evidence type="ECO:0000256" key="1">
    <source>
        <dbReference type="ARBA" id="ARBA00004651"/>
    </source>
</evidence>
<sequence length="481" mass="49858">MSDGDQGDSESRRSTIDVSLRALLTLAWPVVLSRAALSVIGLCDALMTAPLGEDALAAATIGAMNTLTVMLLPMGVALIVQSFASQLHGQGDGAGARRYGWYGLILAGLAGVLGWAAIPLVEPVLGLMAYEPSVSALMGEYIELRLIAVATVIGYEAIGAWYGGVGNTRVQMVGSLLMMVVNVALNYLLIEGHLGAPALGVRGAAIASVVATSLGCAVMVGSFSFGLWTPDAATGGRGEPGEGLGGLSWQEFGRMVRFGLPNGINYLLEFAAFMIFVDFIVADIDTVTVAALMVVIQVNSVSFMPAFGLASAGAILTGQAIGADQRDAVPGVLRRTMTATAVWQVSVGVIYVLAPATIMAAFAARDGEGASTSTPEIVEVGALLLALSAAWQLFDAVAMSFAETLRAAGDTAWPMWARLSIAWFVFLPVGYAGVVWLDGGGVAAVLSIVLYIALLALALGWRFRGGAWRSIEMTGDGPPVH</sequence>
<dbReference type="GO" id="GO:0042910">
    <property type="term" value="F:xenobiotic transmembrane transporter activity"/>
    <property type="evidence" value="ECO:0007669"/>
    <property type="project" value="InterPro"/>
</dbReference>
<keyword evidence="7" id="KW-0406">Ion transport</keyword>
<feature type="transmembrane region" description="Helical" evidence="10">
    <location>
        <begin position="303"/>
        <end position="321"/>
    </location>
</feature>
<keyword evidence="2" id="KW-0813">Transport</keyword>
<evidence type="ECO:0000256" key="2">
    <source>
        <dbReference type="ARBA" id="ARBA00022448"/>
    </source>
</evidence>
<dbReference type="EMBL" id="ABCS01000001">
    <property type="protein sequence ID" value="EDM81783.1"/>
    <property type="molecule type" value="Genomic_DNA"/>
</dbReference>
<gene>
    <name evidence="11" type="ORF">PPSIR1_04933</name>
</gene>
<feature type="transmembrane region" description="Helical" evidence="10">
    <location>
        <begin position="443"/>
        <end position="463"/>
    </location>
</feature>
<reference evidence="11 12" key="1">
    <citation type="submission" date="2007-06" db="EMBL/GenBank/DDBJ databases">
        <authorList>
            <person name="Shimkets L."/>
            <person name="Ferriera S."/>
            <person name="Johnson J."/>
            <person name="Kravitz S."/>
            <person name="Beeson K."/>
            <person name="Sutton G."/>
            <person name="Rogers Y.-H."/>
            <person name="Friedman R."/>
            <person name="Frazier M."/>
            <person name="Venter J.C."/>
        </authorList>
    </citation>
    <scope>NUCLEOTIDE SEQUENCE [LARGE SCALE GENOMIC DNA]</scope>
    <source>
        <strain evidence="11 12">SIR-1</strain>
    </source>
</reference>
<evidence type="ECO:0000256" key="6">
    <source>
        <dbReference type="ARBA" id="ARBA00022989"/>
    </source>
</evidence>
<keyword evidence="4" id="KW-1003">Cell membrane</keyword>
<evidence type="ECO:0000256" key="5">
    <source>
        <dbReference type="ARBA" id="ARBA00022692"/>
    </source>
</evidence>
<feature type="transmembrane region" description="Helical" evidence="10">
    <location>
        <begin position="201"/>
        <end position="228"/>
    </location>
</feature>
<accession>A6FWV9</accession>
<dbReference type="Proteomes" id="UP000005801">
    <property type="component" value="Unassembled WGS sequence"/>
</dbReference>
<keyword evidence="5 10" id="KW-0812">Transmembrane</keyword>
<evidence type="ECO:0000313" key="12">
    <source>
        <dbReference type="Proteomes" id="UP000005801"/>
    </source>
</evidence>
<comment type="subcellular location">
    <subcellularLocation>
        <location evidence="1">Cell membrane</location>
        <topology evidence="1">Multi-pass membrane protein</topology>
    </subcellularLocation>
</comment>
<dbReference type="InterPro" id="IPR002528">
    <property type="entry name" value="MATE_fam"/>
</dbReference>
<dbReference type="PANTHER" id="PTHR43298:SF2">
    <property type="entry name" value="FMN_FAD EXPORTER YEEO-RELATED"/>
    <property type="match status" value="1"/>
</dbReference>
<dbReference type="InterPro" id="IPR050222">
    <property type="entry name" value="MATE_MdtK"/>
</dbReference>
<evidence type="ECO:0000256" key="8">
    <source>
        <dbReference type="ARBA" id="ARBA00023136"/>
    </source>
</evidence>
<name>A6FWV9_9BACT</name>
<dbReference type="STRING" id="391625.PPSIR1_04933"/>
<dbReference type="PIRSF" id="PIRSF006603">
    <property type="entry name" value="DinF"/>
    <property type="match status" value="1"/>
</dbReference>
<evidence type="ECO:0000256" key="7">
    <source>
        <dbReference type="ARBA" id="ARBA00023065"/>
    </source>
</evidence>
<organism evidence="11 12">
    <name type="scientific">Plesiocystis pacifica SIR-1</name>
    <dbReference type="NCBI Taxonomy" id="391625"/>
    <lineage>
        <taxon>Bacteria</taxon>
        <taxon>Pseudomonadati</taxon>
        <taxon>Myxococcota</taxon>
        <taxon>Polyangia</taxon>
        <taxon>Nannocystales</taxon>
        <taxon>Nannocystaceae</taxon>
        <taxon>Plesiocystis</taxon>
    </lineage>
</organism>
<evidence type="ECO:0000256" key="4">
    <source>
        <dbReference type="ARBA" id="ARBA00022475"/>
    </source>
</evidence>
<proteinExistence type="predicted"/>
<feature type="transmembrane region" description="Helical" evidence="10">
    <location>
        <begin position="341"/>
        <end position="364"/>
    </location>
</feature>
<feature type="transmembrane region" description="Helical" evidence="10">
    <location>
        <begin position="416"/>
        <end position="437"/>
    </location>
</feature>
<keyword evidence="3" id="KW-0050">Antiport</keyword>
<dbReference type="PANTHER" id="PTHR43298">
    <property type="entry name" value="MULTIDRUG RESISTANCE PROTEIN NORM-RELATED"/>
    <property type="match status" value="1"/>
</dbReference>
<evidence type="ECO:0000313" key="11">
    <source>
        <dbReference type="EMBL" id="EDM81783.1"/>
    </source>
</evidence>
<dbReference type="Pfam" id="PF01554">
    <property type="entry name" value="MatE"/>
    <property type="match status" value="2"/>
</dbReference>
<dbReference type="InterPro" id="IPR048279">
    <property type="entry name" value="MdtK-like"/>
</dbReference>
<evidence type="ECO:0000256" key="10">
    <source>
        <dbReference type="SAM" id="Phobius"/>
    </source>
</evidence>
<feature type="transmembrane region" description="Helical" evidence="10">
    <location>
        <begin position="55"/>
        <end position="79"/>
    </location>
</feature>
<keyword evidence="6 10" id="KW-1133">Transmembrane helix</keyword>
<feature type="transmembrane region" description="Helical" evidence="10">
    <location>
        <begin position="99"/>
        <end position="121"/>
    </location>
</feature>
<feature type="transmembrane region" description="Helical" evidence="10">
    <location>
        <begin position="142"/>
        <end position="164"/>
    </location>
</feature>
<feature type="transmembrane region" description="Helical" evidence="10">
    <location>
        <begin position="270"/>
        <end position="296"/>
    </location>
</feature>
<dbReference type="GO" id="GO:0006811">
    <property type="term" value="P:monoatomic ion transport"/>
    <property type="evidence" value="ECO:0007669"/>
    <property type="project" value="UniProtKB-KW"/>
</dbReference>
<dbReference type="NCBIfam" id="TIGR00797">
    <property type="entry name" value="matE"/>
    <property type="match status" value="1"/>
</dbReference>
<dbReference type="OrthoDB" id="9805232at2"/>
<evidence type="ECO:0000256" key="3">
    <source>
        <dbReference type="ARBA" id="ARBA00022449"/>
    </source>
</evidence>
<dbReference type="GO" id="GO:0015297">
    <property type="term" value="F:antiporter activity"/>
    <property type="evidence" value="ECO:0007669"/>
    <property type="project" value="UniProtKB-KW"/>
</dbReference>
<evidence type="ECO:0000256" key="9">
    <source>
        <dbReference type="ARBA" id="ARBA00031636"/>
    </source>
</evidence>
<dbReference type="eggNOG" id="COG0534">
    <property type="taxonomic scope" value="Bacteria"/>
</dbReference>
<protein>
    <recommendedName>
        <fullName evidence="9">Multidrug-efflux transporter</fullName>
    </recommendedName>
</protein>
<dbReference type="CDD" id="cd13133">
    <property type="entry name" value="MATE_like_7"/>
    <property type="match status" value="1"/>
</dbReference>
<dbReference type="RefSeq" id="WP_006968958.1">
    <property type="nucleotide sequence ID" value="NZ_ABCS01000001.1"/>
</dbReference>
<dbReference type="GO" id="GO:0005886">
    <property type="term" value="C:plasma membrane"/>
    <property type="evidence" value="ECO:0007669"/>
    <property type="project" value="UniProtKB-SubCell"/>
</dbReference>
<comment type="caution">
    <text evidence="11">The sequence shown here is derived from an EMBL/GenBank/DDBJ whole genome shotgun (WGS) entry which is preliminary data.</text>
</comment>
<feature type="transmembrane region" description="Helical" evidence="10">
    <location>
        <begin position="20"/>
        <end position="43"/>
    </location>
</feature>
<keyword evidence="8 10" id="KW-0472">Membrane</keyword>
<feature type="transmembrane region" description="Helical" evidence="10">
    <location>
        <begin position="170"/>
        <end position="189"/>
    </location>
</feature>
<dbReference type="AlphaFoldDB" id="A6FWV9"/>